<dbReference type="STRING" id="286115.A0A507CPG1"/>
<dbReference type="SMART" id="SM00015">
    <property type="entry name" value="IQ"/>
    <property type="match status" value="6"/>
</dbReference>
<dbReference type="GO" id="GO:0007051">
    <property type="term" value="P:spindle organization"/>
    <property type="evidence" value="ECO:0007669"/>
    <property type="project" value="TreeGrafter"/>
</dbReference>
<dbReference type="GO" id="GO:0000278">
    <property type="term" value="P:mitotic cell cycle"/>
    <property type="evidence" value="ECO:0007669"/>
    <property type="project" value="TreeGrafter"/>
</dbReference>
<dbReference type="CDD" id="cd23767">
    <property type="entry name" value="IQCD"/>
    <property type="match status" value="2"/>
</dbReference>
<proteinExistence type="predicted"/>
<dbReference type="GO" id="GO:0005737">
    <property type="term" value="C:cytoplasm"/>
    <property type="evidence" value="ECO:0007669"/>
    <property type="project" value="UniProtKB-SubCell"/>
</dbReference>
<keyword evidence="3" id="KW-0677">Repeat</keyword>
<dbReference type="Proteomes" id="UP000317494">
    <property type="component" value="Unassembled WGS sequence"/>
</dbReference>
<feature type="compositionally biased region" description="Polar residues" evidence="5">
    <location>
        <begin position="276"/>
        <end position="286"/>
    </location>
</feature>
<evidence type="ECO:0000256" key="2">
    <source>
        <dbReference type="ARBA" id="ARBA00022490"/>
    </source>
</evidence>
<dbReference type="EMBL" id="QEAN01000289">
    <property type="protein sequence ID" value="TPX41026.1"/>
    <property type="molecule type" value="Genomic_DNA"/>
</dbReference>
<name>A0A507CPG1_9FUNG</name>
<dbReference type="Gene3D" id="2.60.120.920">
    <property type="match status" value="1"/>
</dbReference>
<dbReference type="GO" id="GO:0000922">
    <property type="term" value="C:spindle pole"/>
    <property type="evidence" value="ECO:0007669"/>
    <property type="project" value="TreeGrafter"/>
</dbReference>
<dbReference type="GO" id="GO:0051295">
    <property type="term" value="P:establishment of meiotic spindle localization"/>
    <property type="evidence" value="ECO:0007669"/>
    <property type="project" value="TreeGrafter"/>
</dbReference>
<dbReference type="GO" id="GO:0005516">
    <property type="term" value="F:calmodulin binding"/>
    <property type="evidence" value="ECO:0007669"/>
    <property type="project" value="UniProtKB-KW"/>
</dbReference>
<feature type="compositionally biased region" description="Low complexity" evidence="5">
    <location>
        <begin position="240"/>
        <end position="258"/>
    </location>
</feature>
<evidence type="ECO:0000256" key="4">
    <source>
        <dbReference type="ARBA" id="ARBA00022860"/>
    </source>
</evidence>
<accession>A0A507CPG1</accession>
<dbReference type="InterPro" id="IPR043136">
    <property type="entry name" value="B30.2/SPRY_sf"/>
</dbReference>
<reference evidence="6 7" key="1">
    <citation type="journal article" date="2019" name="Sci. Rep.">
        <title>Comparative genomics of chytrid fungi reveal insights into the obligate biotrophic and pathogenic lifestyle of Synchytrium endobioticum.</title>
        <authorList>
            <person name="van de Vossenberg B.T.L.H."/>
            <person name="Warris S."/>
            <person name="Nguyen H.D.T."/>
            <person name="van Gent-Pelzer M.P.E."/>
            <person name="Joly D.L."/>
            <person name="van de Geest H.C."/>
            <person name="Bonants P.J.M."/>
            <person name="Smith D.S."/>
            <person name="Levesque C.A."/>
            <person name="van der Lee T.A.J."/>
        </authorList>
    </citation>
    <scope>NUCLEOTIDE SEQUENCE [LARGE SCALE GENOMIC DNA]</scope>
    <source>
        <strain evidence="6 7">MB42</strain>
    </source>
</reference>
<organism evidence="6 7">
    <name type="scientific">Synchytrium endobioticum</name>
    <dbReference type="NCBI Taxonomy" id="286115"/>
    <lineage>
        <taxon>Eukaryota</taxon>
        <taxon>Fungi</taxon>
        <taxon>Fungi incertae sedis</taxon>
        <taxon>Chytridiomycota</taxon>
        <taxon>Chytridiomycota incertae sedis</taxon>
        <taxon>Chytridiomycetes</taxon>
        <taxon>Synchytriales</taxon>
        <taxon>Synchytriaceae</taxon>
        <taxon>Synchytrium</taxon>
    </lineage>
</organism>
<gene>
    <name evidence="6" type="ORF">SeMB42_g05767</name>
</gene>
<dbReference type="Pfam" id="PF00612">
    <property type="entry name" value="IQ"/>
    <property type="match status" value="3"/>
</dbReference>
<evidence type="ECO:0008006" key="8">
    <source>
        <dbReference type="Google" id="ProtNLM"/>
    </source>
</evidence>
<keyword evidence="7" id="KW-1185">Reference proteome</keyword>
<dbReference type="PROSITE" id="PS50096">
    <property type="entry name" value="IQ"/>
    <property type="match status" value="3"/>
</dbReference>
<dbReference type="AlphaFoldDB" id="A0A507CPG1"/>
<comment type="subcellular location">
    <subcellularLocation>
        <location evidence="1">Cytoplasm</location>
    </subcellularLocation>
</comment>
<feature type="region of interest" description="Disordered" evidence="5">
    <location>
        <begin position="231"/>
        <end position="289"/>
    </location>
</feature>
<dbReference type="InterPro" id="IPR000048">
    <property type="entry name" value="IQ_motif_EF-hand-BS"/>
</dbReference>
<dbReference type="VEuPathDB" id="FungiDB:SeMB42_g05767"/>
<sequence length="950" mass="107797">MNAHVAVAVGSKARDGTSTEADMAIKASLHKAAHAIRQLQTVQRSEAHQRAAKDLYQLQLLQGQWRTQHRLLLTGLEAVSAVINPQLRKQMLTSRLLSRVLNDNEANITVEKHRDDFQTFLWKRKTAVDRDTKRIYEMSQLFRLGEEVSWSCSERIRNFYVNNVAHLCKDAISWAMDNPTDIILLFAPRVTITAAPAQMSISIKNNGLSFEIIEPADEDAKLGETDLHHLRTMSESEFGSRPATASSSSSPRRNASTADDSSTNTRTPVLDPRPPSATSRANSVSAEFSDRRSAVAMSASINQQNMPTPRPSQPTPIWGRAYATIPLSYSNRMSVKSAILDTIGDMYIFQDDMSAYLLVARILDLVHGTHGLQSSLLVNPRDAVLILRKKLTSLGYEVADFDDGGVKSEKLDVFRIVELIQTRLLAEMRLYFEFTVNATTEWLVGVWVENKDHGVPEYPGSNAHSMGFCSDGTIHWDGVSIPYQTRDADAPQAGTRTVGIMMDMKWFALHMVEDGTVHPAAFGNGAEGFNNVQVQAQMELMRTQPLLPFFALKTVNNGPSSAALSHDASRATSPSVYDKPVMHVNFGNGNYFSNTSHTFAFPIENVSIPYDSLAARSQPRSYTSTFFSTDIPIQSASATLATLQQQQAAATVVDEAAMADFFKASLIKDPPKSFSQFPPTTFRKSLAASIIQRAWRRRVARRIRQRIKMEQYAAACIIQRLARRWLAEFNAKRDVAAALIQRNWRKTLFFKYALIRCRYQIPLSMLHKSASLIQRSWRITKARRVRIPDARLLVMREAKIRAKTKIVLWWTEMKQRKLQRRKRWAVIDIQRCWRGYQLRKMLRSDLRVRLMNLGASVARHRHELLRVRAVLMLQSAWRAYRVRKIAHDSNKIRHKAATRIQAAFKGYWVRRHIHLRFTYGESVFLAAVCRALRNCHYILRAYRPCALVPV</sequence>
<evidence type="ECO:0000313" key="6">
    <source>
        <dbReference type="EMBL" id="TPX41026.1"/>
    </source>
</evidence>
<evidence type="ECO:0000256" key="5">
    <source>
        <dbReference type="SAM" id="MobiDB-lite"/>
    </source>
</evidence>
<dbReference type="InterPro" id="IPR051185">
    <property type="entry name" value="ASPM"/>
</dbReference>
<dbReference type="PANTHER" id="PTHR22706">
    <property type="entry name" value="ASSEMBLY FACTOR FOR SPINDLE MICROTUBULES"/>
    <property type="match status" value="1"/>
</dbReference>
<evidence type="ECO:0000256" key="3">
    <source>
        <dbReference type="ARBA" id="ARBA00022737"/>
    </source>
</evidence>
<comment type="caution">
    <text evidence="6">The sequence shown here is derived from an EMBL/GenBank/DDBJ whole genome shotgun (WGS) entry which is preliminary data.</text>
</comment>
<dbReference type="PANTHER" id="PTHR22706:SF1">
    <property type="entry name" value="ASSEMBLY FACTOR FOR SPINDLE MICROTUBULES"/>
    <property type="match status" value="1"/>
</dbReference>
<evidence type="ECO:0000313" key="7">
    <source>
        <dbReference type="Proteomes" id="UP000317494"/>
    </source>
</evidence>
<dbReference type="Gene3D" id="1.20.5.190">
    <property type="match status" value="1"/>
</dbReference>
<protein>
    <recommendedName>
        <fullName evidence="8">B30.2/SPRY domain-containing protein</fullName>
    </recommendedName>
</protein>
<keyword evidence="2" id="KW-0963">Cytoplasm</keyword>
<evidence type="ECO:0000256" key="1">
    <source>
        <dbReference type="ARBA" id="ARBA00004496"/>
    </source>
</evidence>
<keyword evidence="4" id="KW-0112">Calmodulin-binding</keyword>